<dbReference type="EMBL" id="WOCE01000018">
    <property type="protein sequence ID" value="KAE9594263.1"/>
    <property type="molecule type" value="Genomic_DNA"/>
</dbReference>
<dbReference type="PROSITE" id="PS50213">
    <property type="entry name" value="FAS1"/>
    <property type="match status" value="1"/>
</dbReference>
<dbReference type="GO" id="GO:0005886">
    <property type="term" value="C:plasma membrane"/>
    <property type="evidence" value="ECO:0007669"/>
    <property type="project" value="UniProtKB-SubCell"/>
</dbReference>
<evidence type="ECO:0000256" key="6">
    <source>
        <dbReference type="ARBA" id="ARBA00023136"/>
    </source>
</evidence>
<organism evidence="9 10">
    <name type="scientific">Lupinus albus</name>
    <name type="common">White lupine</name>
    <name type="synonym">Lupinus termis</name>
    <dbReference type="NCBI Taxonomy" id="3870"/>
    <lineage>
        <taxon>Eukaryota</taxon>
        <taxon>Viridiplantae</taxon>
        <taxon>Streptophyta</taxon>
        <taxon>Embryophyta</taxon>
        <taxon>Tracheophyta</taxon>
        <taxon>Spermatophyta</taxon>
        <taxon>Magnoliopsida</taxon>
        <taxon>eudicotyledons</taxon>
        <taxon>Gunneridae</taxon>
        <taxon>Pentapetalae</taxon>
        <taxon>rosids</taxon>
        <taxon>fabids</taxon>
        <taxon>Fabales</taxon>
        <taxon>Fabaceae</taxon>
        <taxon>Papilionoideae</taxon>
        <taxon>50 kb inversion clade</taxon>
        <taxon>genistoids sensu lato</taxon>
        <taxon>core genistoids</taxon>
        <taxon>Genisteae</taxon>
        <taxon>Lupinus</taxon>
    </lineage>
</organism>
<comment type="function">
    <text evidence="7">May be a cell surface adhesion protein.</text>
</comment>
<comment type="subcellular location">
    <subcellularLocation>
        <location evidence="1">Cell membrane</location>
        <topology evidence="1">Lipid-anchor</topology>
        <topology evidence="1">GPI-anchor</topology>
    </subcellularLocation>
</comment>
<evidence type="ECO:0000256" key="3">
    <source>
        <dbReference type="ARBA" id="ARBA00022475"/>
    </source>
</evidence>
<keyword evidence="5" id="KW-0732">Signal</keyword>
<dbReference type="GO" id="GO:0009834">
    <property type="term" value="P:plant-type secondary cell wall biogenesis"/>
    <property type="evidence" value="ECO:0007669"/>
    <property type="project" value="TreeGrafter"/>
</dbReference>
<evidence type="ECO:0000313" key="9">
    <source>
        <dbReference type="EMBL" id="KAE9594263.1"/>
    </source>
</evidence>
<keyword evidence="4" id="KW-0325">Glycoprotein</keyword>
<protein>
    <submittedName>
        <fullName evidence="9">Putative fasciclin-like arabinogalactan protein</fullName>
    </submittedName>
</protein>
<evidence type="ECO:0000256" key="4">
    <source>
        <dbReference type="ARBA" id="ARBA00022622"/>
    </source>
</evidence>
<evidence type="ECO:0000313" key="10">
    <source>
        <dbReference type="Proteomes" id="UP000447434"/>
    </source>
</evidence>
<evidence type="ECO:0000256" key="1">
    <source>
        <dbReference type="ARBA" id="ARBA00004609"/>
    </source>
</evidence>
<dbReference type="InterPro" id="IPR000782">
    <property type="entry name" value="FAS1_domain"/>
</dbReference>
<feature type="domain" description="FAS1" evidence="8">
    <location>
        <begin position="18"/>
        <end position="160"/>
    </location>
</feature>
<evidence type="ECO:0000256" key="2">
    <source>
        <dbReference type="ARBA" id="ARBA00007843"/>
    </source>
</evidence>
<keyword evidence="4" id="KW-0449">Lipoprotein</keyword>
<dbReference type="InterPro" id="IPR045003">
    <property type="entry name" value="FLA_A"/>
</dbReference>
<dbReference type="Proteomes" id="UP000447434">
    <property type="component" value="Chromosome 18"/>
</dbReference>
<dbReference type="AlphaFoldDB" id="A0A6A4NQ30"/>
<keyword evidence="6" id="KW-0472">Membrane</keyword>
<evidence type="ECO:0000256" key="7">
    <source>
        <dbReference type="ARBA" id="ARBA00024686"/>
    </source>
</evidence>
<dbReference type="OrthoDB" id="286301at2759"/>
<dbReference type="PANTHER" id="PTHR32077">
    <property type="entry name" value="FASCICLIN-LIKE ARABINOGALACTAN PROTEIN"/>
    <property type="match status" value="1"/>
</dbReference>
<dbReference type="SUPFAM" id="SSF82153">
    <property type="entry name" value="FAS1 domain"/>
    <property type="match status" value="1"/>
</dbReference>
<keyword evidence="3" id="KW-1003">Cell membrane</keyword>
<keyword evidence="10" id="KW-1185">Reference proteome</keyword>
<dbReference type="GO" id="GO:0098552">
    <property type="term" value="C:side of membrane"/>
    <property type="evidence" value="ECO:0007669"/>
    <property type="project" value="UniProtKB-KW"/>
</dbReference>
<evidence type="ECO:0000259" key="8">
    <source>
        <dbReference type="PROSITE" id="PS50213"/>
    </source>
</evidence>
<evidence type="ECO:0000256" key="5">
    <source>
        <dbReference type="ARBA" id="ARBA00022729"/>
    </source>
</evidence>
<gene>
    <name evidence="9" type="ORF">Lalb_Chr18g0051931</name>
</gene>
<comment type="similarity">
    <text evidence="2">Belongs to the fasciclin-like AGP family.</text>
</comment>
<comment type="caution">
    <text evidence="9">The sequence shown here is derived from an EMBL/GenBank/DDBJ whole genome shotgun (WGS) entry which is preliminary data.</text>
</comment>
<dbReference type="PANTHER" id="PTHR32077:SF86">
    <property type="entry name" value="FAS1 DOMAIN-CONTAINING PROTEIN SELMODRAFT_448915"/>
    <property type="match status" value="1"/>
</dbReference>
<name>A0A6A4NQ30_LUPAL</name>
<sequence length="190" mass="21657">MIPSALNLMASETRPNLGLNITKALIDDHDFNVATLLLSANSVVEEFKNDEGDTNITLFIPLDDDLPPMVSLQSLLVDKKVVMLKFHVLLYYYPLGSLESIMNPVQLTLATETMGVVRFTLNILHRNDSIAINIGIVQATATQRIFYWNPTTVLGVSKFFCREIYSGRIQFYLKSMVHWCKKRHHRMMIP</sequence>
<keyword evidence="4" id="KW-0336">GPI-anchor</keyword>
<accession>A0A6A4NQ30</accession>
<proteinExistence type="inferred from homology"/>
<dbReference type="InterPro" id="IPR036378">
    <property type="entry name" value="FAS1_dom_sf"/>
</dbReference>
<reference evidence="10" key="1">
    <citation type="journal article" date="2020" name="Nat. Commun.">
        <title>Genome sequence of the cluster root forming white lupin.</title>
        <authorList>
            <person name="Hufnagel B."/>
            <person name="Marques A."/>
            <person name="Soriano A."/>
            <person name="Marques L."/>
            <person name="Divol F."/>
            <person name="Doumas P."/>
            <person name="Sallet E."/>
            <person name="Mancinotti D."/>
            <person name="Carrere S."/>
            <person name="Marande W."/>
            <person name="Arribat S."/>
            <person name="Keller J."/>
            <person name="Huneau C."/>
            <person name="Blein T."/>
            <person name="Aime D."/>
            <person name="Laguerre M."/>
            <person name="Taylor J."/>
            <person name="Schubert V."/>
            <person name="Nelson M."/>
            <person name="Geu-Flores F."/>
            <person name="Crespi M."/>
            <person name="Gallardo-Guerrero K."/>
            <person name="Delaux P.-M."/>
            <person name="Salse J."/>
            <person name="Berges H."/>
            <person name="Guyot R."/>
            <person name="Gouzy J."/>
            <person name="Peret B."/>
        </authorList>
    </citation>
    <scope>NUCLEOTIDE SEQUENCE [LARGE SCALE GENOMIC DNA]</scope>
    <source>
        <strain evidence="10">cv. Amiga</strain>
    </source>
</reference>